<sequence length="317" mass="34952">MDRVSQSAHIELRHLRYAIAAADCGSFRQASELLAVRHSVLSRSISQLEHLLGATLFERSSGGVAPTFAGRSVLRISRMVLEQVGVLAAIARSSGRGEAGHLSIGFCTSISAGNLRTSIVEFKNGAPDIEITTVERSRILLMSALRNGTLDILIVPRQKPLSDGVMLPIWCERVLVLLPHDHPLAAREMICWTDLRDQTVLLSEHDPDSELEDLLLSKFLTDEHRPKVARRDVSRATIKSLISIGLGISLVMESDVDASFAGLVYREIQDGAGSSCISFHAHWREGNVNPALQRFLELLTERYRSASAFEGRRPRLS</sequence>
<proteinExistence type="inferred from homology"/>
<evidence type="ECO:0000256" key="3">
    <source>
        <dbReference type="ARBA" id="ARBA00023015"/>
    </source>
</evidence>
<evidence type="ECO:0000256" key="2">
    <source>
        <dbReference type="ARBA" id="ARBA00009437"/>
    </source>
</evidence>
<keyword evidence="5" id="KW-0804">Transcription</keyword>
<evidence type="ECO:0000313" key="7">
    <source>
        <dbReference type="EMBL" id="OSJ06680.1"/>
    </source>
</evidence>
<gene>
    <name evidence="7" type="ORF">BSZ18_21520</name>
</gene>
<dbReference type="GO" id="GO:0003700">
    <property type="term" value="F:DNA-binding transcription factor activity"/>
    <property type="evidence" value="ECO:0007669"/>
    <property type="project" value="InterPro"/>
</dbReference>
<accession>A0A1X3FTE5</accession>
<dbReference type="InterPro" id="IPR005119">
    <property type="entry name" value="LysR_subst-bd"/>
</dbReference>
<dbReference type="PROSITE" id="PS50931">
    <property type="entry name" value="HTH_LYSR"/>
    <property type="match status" value="1"/>
</dbReference>
<dbReference type="Gene3D" id="3.40.190.10">
    <property type="entry name" value="Periplasmic binding protein-like II"/>
    <property type="match status" value="2"/>
</dbReference>
<dbReference type="InterPro" id="IPR000847">
    <property type="entry name" value="LysR_HTH_N"/>
</dbReference>
<dbReference type="Pfam" id="PF00126">
    <property type="entry name" value="HTH_1"/>
    <property type="match status" value="1"/>
</dbReference>
<dbReference type="GO" id="GO:0032993">
    <property type="term" value="C:protein-DNA complex"/>
    <property type="evidence" value="ECO:0007669"/>
    <property type="project" value="TreeGrafter"/>
</dbReference>
<dbReference type="PANTHER" id="PTHR30346">
    <property type="entry name" value="TRANSCRIPTIONAL DUAL REGULATOR HCAR-RELATED"/>
    <property type="match status" value="1"/>
</dbReference>
<evidence type="ECO:0000256" key="5">
    <source>
        <dbReference type="ARBA" id="ARBA00023163"/>
    </source>
</evidence>
<evidence type="ECO:0000256" key="1">
    <source>
        <dbReference type="ARBA" id="ARBA00003502"/>
    </source>
</evidence>
<dbReference type="InterPro" id="IPR036388">
    <property type="entry name" value="WH-like_DNA-bd_sf"/>
</dbReference>
<dbReference type="GO" id="GO:0003677">
    <property type="term" value="F:DNA binding"/>
    <property type="evidence" value="ECO:0007669"/>
    <property type="project" value="UniProtKB-KW"/>
</dbReference>
<keyword evidence="4" id="KW-0238">DNA-binding</keyword>
<dbReference type="Gene3D" id="1.10.10.10">
    <property type="entry name" value="Winged helix-like DNA-binding domain superfamily/Winged helix DNA-binding domain"/>
    <property type="match status" value="1"/>
</dbReference>
<dbReference type="CDD" id="cd08414">
    <property type="entry name" value="PBP2_LTTR_aromatics_like"/>
    <property type="match status" value="1"/>
</dbReference>
<dbReference type="Proteomes" id="UP000193553">
    <property type="component" value="Unassembled WGS sequence"/>
</dbReference>
<dbReference type="RefSeq" id="WP_085360060.1">
    <property type="nucleotide sequence ID" value="NZ_NAFD01000181.1"/>
</dbReference>
<dbReference type="SUPFAM" id="SSF53850">
    <property type="entry name" value="Periplasmic binding protein-like II"/>
    <property type="match status" value="1"/>
</dbReference>
<dbReference type="OrthoDB" id="7216893at2"/>
<evidence type="ECO:0000256" key="4">
    <source>
        <dbReference type="ARBA" id="ARBA00023125"/>
    </source>
</evidence>
<comment type="similarity">
    <text evidence="2">Belongs to the LysR transcriptional regulatory family.</text>
</comment>
<comment type="caution">
    <text evidence="7">The sequence shown here is derived from an EMBL/GenBank/DDBJ whole genome shotgun (WGS) entry which is preliminary data.</text>
</comment>
<dbReference type="SUPFAM" id="SSF46785">
    <property type="entry name" value="Winged helix' DNA-binding domain"/>
    <property type="match status" value="1"/>
</dbReference>
<name>A0A1X3FTE5_9BRAD</name>
<protein>
    <submittedName>
        <fullName evidence="7">LysR family transcriptional regulator</fullName>
    </submittedName>
</protein>
<dbReference type="AlphaFoldDB" id="A0A1X3FTE5"/>
<dbReference type="PANTHER" id="PTHR30346:SF0">
    <property type="entry name" value="HCA OPERON TRANSCRIPTIONAL ACTIVATOR HCAR"/>
    <property type="match status" value="1"/>
</dbReference>
<organism evidence="7 8">
    <name type="scientific">Bradyrhizobium canariense</name>
    <dbReference type="NCBI Taxonomy" id="255045"/>
    <lineage>
        <taxon>Bacteria</taxon>
        <taxon>Pseudomonadati</taxon>
        <taxon>Pseudomonadota</taxon>
        <taxon>Alphaproteobacteria</taxon>
        <taxon>Hyphomicrobiales</taxon>
        <taxon>Nitrobacteraceae</taxon>
        <taxon>Bradyrhizobium</taxon>
    </lineage>
</organism>
<evidence type="ECO:0000259" key="6">
    <source>
        <dbReference type="PROSITE" id="PS50931"/>
    </source>
</evidence>
<dbReference type="Pfam" id="PF03466">
    <property type="entry name" value="LysR_substrate"/>
    <property type="match status" value="1"/>
</dbReference>
<dbReference type="EMBL" id="NAFI01000178">
    <property type="protein sequence ID" value="OSJ06680.1"/>
    <property type="molecule type" value="Genomic_DNA"/>
</dbReference>
<comment type="function">
    <text evidence="1">NodD regulates the expression of the nodABCFE genes which encode other nodulation proteins. NodD is also a negative regulator of its own expression. Binds flavonoids as inducers.</text>
</comment>
<evidence type="ECO:0000313" key="8">
    <source>
        <dbReference type="Proteomes" id="UP000193553"/>
    </source>
</evidence>
<reference evidence="7 8" key="1">
    <citation type="submission" date="2017-03" db="EMBL/GenBank/DDBJ databases">
        <title>Whole genome sequences of fourteen strains of Bradyrhizobium canariense and one strain of Bradyrhizobium japonicum isolated from Lupinus (Papilionoideae: Genisteae) species in Algeria.</title>
        <authorList>
            <person name="Crovadore J."/>
            <person name="Chekireb D."/>
            <person name="Brachmann A."/>
            <person name="Chablais R."/>
            <person name="Cochard B."/>
            <person name="Lefort F."/>
        </authorList>
    </citation>
    <scope>NUCLEOTIDE SEQUENCE [LARGE SCALE GENOMIC DNA]</scope>
    <source>
        <strain evidence="7 8">UBMA195</strain>
    </source>
</reference>
<dbReference type="InterPro" id="IPR036390">
    <property type="entry name" value="WH_DNA-bd_sf"/>
</dbReference>
<keyword evidence="3" id="KW-0805">Transcription regulation</keyword>
<feature type="domain" description="HTH lysR-type" evidence="6">
    <location>
        <begin position="10"/>
        <end position="67"/>
    </location>
</feature>